<dbReference type="HOGENOM" id="CLU_2737384_0_0_4"/>
<sequence length="71" mass="7574">MIQAGDASPIFDLHFFCPALPGAFVGLTPSHHRLPIRASCRNTLSAISPGSLSYVCDSAVLTRRVAGLVRH</sequence>
<accession>Q220T4</accession>
<proteinExistence type="predicted"/>
<gene>
    <name evidence="1" type="ordered locus">Rfer_0719</name>
</gene>
<dbReference type="EMBL" id="CP000267">
    <property type="protein sequence ID" value="ABD68469.1"/>
    <property type="molecule type" value="Genomic_DNA"/>
</dbReference>
<keyword evidence="2" id="KW-1185">Reference proteome</keyword>
<evidence type="ECO:0000313" key="2">
    <source>
        <dbReference type="Proteomes" id="UP000008332"/>
    </source>
</evidence>
<dbReference type="KEGG" id="rfr:Rfer_0719"/>
<reference evidence="2" key="1">
    <citation type="submission" date="2006-02" db="EMBL/GenBank/DDBJ databases">
        <title>Complete sequence of chromosome of Rhodoferax ferrireducens DSM 15236.</title>
        <authorList>
            <person name="Copeland A."/>
            <person name="Lucas S."/>
            <person name="Lapidus A."/>
            <person name="Barry K."/>
            <person name="Detter J.C."/>
            <person name="Glavina del Rio T."/>
            <person name="Hammon N."/>
            <person name="Israni S."/>
            <person name="Pitluck S."/>
            <person name="Brettin T."/>
            <person name="Bruce D."/>
            <person name="Han C."/>
            <person name="Tapia R."/>
            <person name="Gilna P."/>
            <person name="Kiss H."/>
            <person name="Schmutz J."/>
            <person name="Larimer F."/>
            <person name="Land M."/>
            <person name="Kyrpides N."/>
            <person name="Ivanova N."/>
            <person name="Richardson P."/>
        </authorList>
    </citation>
    <scope>NUCLEOTIDE SEQUENCE [LARGE SCALE GENOMIC DNA]</scope>
    <source>
        <strain evidence="2">ATCC BAA-621 / DSM 15236 / T118</strain>
    </source>
</reference>
<dbReference type="Proteomes" id="UP000008332">
    <property type="component" value="Chromosome"/>
</dbReference>
<dbReference type="AlphaFoldDB" id="Q220T4"/>
<evidence type="ECO:0000313" key="1">
    <source>
        <dbReference type="EMBL" id="ABD68469.1"/>
    </source>
</evidence>
<name>Q220T4_ALBFT</name>
<organism evidence="1 2">
    <name type="scientific">Albidiferax ferrireducens (strain ATCC BAA-621 / DSM 15236 / T118)</name>
    <name type="common">Rhodoferax ferrireducens</name>
    <dbReference type="NCBI Taxonomy" id="338969"/>
    <lineage>
        <taxon>Bacteria</taxon>
        <taxon>Pseudomonadati</taxon>
        <taxon>Pseudomonadota</taxon>
        <taxon>Betaproteobacteria</taxon>
        <taxon>Burkholderiales</taxon>
        <taxon>Comamonadaceae</taxon>
        <taxon>Rhodoferax</taxon>
    </lineage>
</organism>
<protein>
    <submittedName>
        <fullName evidence="1">Uncharacterized protein</fullName>
    </submittedName>
</protein>